<keyword evidence="4" id="KW-0547">Nucleotide-binding</keyword>
<dbReference type="FunFam" id="3.10.110.10:FF:000090">
    <property type="entry name" value="Ubiquitin-conjugating enzyme E2-17 kDa"/>
    <property type="match status" value="1"/>
</dbReference>
<sequence length="170" mass="19014">MTVEFTSHTLIPSTSLSLSTSSRKRLLRDFRSIVESQPEGVNATPCDNNLLEWEALVFGPDDTCWEGGVFMLSMSFPHDYPDTPPTIKFLTKIYHPNVYADGSICLDILQKEWSPVYDVSGILISIRSLLDDPNPESPANAEAARTFVSNRREYQRLVQKCVQASLEAAS</sequence>
<dbReference type="InterPro" id="IPR016135">
    <property type="entry name" value="UBQ-conjugating_enzyme/RWD"/>
</dbReference>
<dbReference type="RefSeq" id="XP_027200425.1">
    <property type="nucleotide sequence ID" value="XM_027344624.1"/>
</dbReference>
<protein>
    <submittedName>
        <fullName evidence="7">Ubiquitin-conjugating enzyme E2 2-like</fullName>
    </submittedName>
</protein>
<dbReference type="KEGG" id="dpte:113794510"/>
<dbReference type="AlphaFoldDB" id="A0A6P6Y572"/>
<dbReference type="InterPro" id="IPR000608">
    <property type="entry name" value="UBC"/>
</dbReference>
<accession>A0A6P6Y572</accession>
<dbReference type="PANTHER" id="PTHR24067">
    <property type="entry name" value="UBIQUITIN-CONJUGATING ENZYME E2"/>
    <property type="match status" value="1"/>
</dbReference>
<evidence type="ECO:0000259" key="5">
    <source>
        <dbReference type="PROSITE" id="PS50127"/>
    </source>
</evidence>
<reference evidence="7" key="1">
    <citation type="submission" date="2025-08" db="UniProtKB">
        <authorList>
            <consortium name="RefSeq"/>
        </authorList>
    </citation>
    <scope>IDENTIFICATION</scope>
    <source>
        <strain evidence="7">Airmid</strain>
    </source>
</reference>
<evidence type="ECO:0000313" key="6">
    <source>
        <dbReference type="Proteomes" id="UP000515146"/>
    </source>
</evidence>
<proteinExistence type="inferred from homology"/>
<dbReference type="OMA" id="IMYEHER"/>
<evidence type="ECO:0000256" key="1">
    <source>
        <dbReference type="ARBA" id="ARBA00022679"/>
    </source>
</evidence>
<comment type="similarity">
    <text evidence="4">Belongs to the ubiquitin-conjugating enzyme family.</text>
</comment>
<keyword evidence="2 4" id="KW-0833">Ubl conjugation pathway</keyword>
<name>A0A6P6Y572_DERPT</name>
<dbReference type="CDD" id="cd23790">
    <property type="entry name" value="UBCc_UBE2A_2B"/>
    <property type="match status" value="1"/>
</dbReference>
<dbReference type="InterPro" id="IPR023313">
    <property type="entry name" value="UBQ-conjugating_AS"/>
</dbReference>
<evidence type="ECO:0000256" key="3">
    <source>
        <dbReference type="PROSITE-ProRule" id="PRU10133"/>
    </source>
</evidence>
<dbReference type="PROSITE" id="PS50127">
    <property type="entry name" value="UBC_2"/>
    <property type="match status" value="1"/>
</dbReference>
<evidence type="ECO:0000256" key="2">
    <source>
        <dbReference type="ARBA" id="ARBA00022786"/>
    </source>
</evidence>
<feature type="domain" description="UBC core" evidence="5">
    <location>
        <begin position="21"/>
        <end position="167"/>
    </location>
</feature>
<dbReference type="Pfam" id="PF00179">
    <property type="entry name" value="UQ_con"/>
    <property type="match status" value="1"/>
</dbReference>
<dbReference type="SMART" id="SM00212">
    <property type="entry name" value="UBCc"/>
    <property type="match status" value="1"/>
</dbReference>
<dbReference type="InParanoid" id="A0A6P6Y572"/>
<dbReference type="SUPFAM" id="SSF54495">
    <property type="entry name" value="UBC-like"/>
    <property type="match status" value="1"/>
</dbReference>
<gene>
    <name evidence="7" type="primary">LOC113794510</name>
</gene>
<feature type="active site" description="Glycyl thioester intermediate" evidence="3">
    <location>
        <position position="105"/>
    </location>
</feature>
<dbReference type="OrthoDB" id="9984419at2759"/>
<keyword evidence="6" id="KW-1185">Reference proteome</keyword>
<evidence type="ECO:0000256" key="4">
    <source>
        <dbReference type="RuleBase" id="RU362109"/>
    </source>
</evidence>
<keyword evidence="4" id="KW-0067">ATP-binding</keyword>
<dbReference type="PROSITE" id="PS00183">
    <property type="entry name" value="UBC_1"/>
    <property type="match status" value="1"/>
</dbReference>
<organism evidence="6 7">
    <name type="scientific">Dermatophagoides pteronyssinus</name>
    <name type="common">European house dust mite</name>
    <dbReference type="NCBI Taxonomy" id="6956"/>
    <lineage>
        <taxon>Eukaryota</taxon>
        <taxon>Metazoa</taxon>
        <taxon>Ecdysozoa</taxon>
        <taxon>Arthropoda</taxon>
        <taxon>Chelicerata</taxon>
        <taxon>Arachnida</taxon>
        <taxon>Acari</taxon>
        <taxon>Acariformes</taxon>
        <taxon>Sarcoptiformes</taxon>
        <taxon>Astigmata</taxon>
        <taxon>Psoroptidia</taxon>
        <taxon>Analgoidea</taxon>
        <taxon>Pyroglyphidae</taxon>
        <taxon>Dermatophagoidinae</taxon>
        <taxon>Dermatophagoides</taxon>
    </lineage>
</organism>
<keyword evidence="1" id="KW-0808">Transferase</keyword>
<dbReference type="Proteomes" id="UP000515146">
    <property type="component" value="Unplaced"/>
</dbReference>
<dbReference type="Gene3D" id="3.10.110.10">
    <property type="entry name" value="Ubiquitin Conjugating Enzyme"/>
    <property type="match status" value="1"/>
</dbReference>
<dbReference type="GO" id="GO:0005524">
    <property type="term" value="F:ATP binding"/>
    <property type="evidence" value="ECO:0007669"/>
    <property type="project" value="UniProtKB-UniRule"/>
</dbReference>
<evidence type="ECO:0000313" key="7">
    <source>
        <dbReference type="RefSeq" id="XP_027200425.1"/>
    </source>
</evidence>
<dbReference type="GO" id="GO:0016740">
    <property type="term" value="F:transferase activity"/>
    <property type="evidence" value="ECO:0007669"/>
    <property type="project" value="UniProtKB-KW"/>
</dbReference>
<dbReference type="InterPro" id="IPR050113">
    <property type="entry name" value="Ub_conjugating_enzyme"/>
</dbReference>